<proteinExistence type="predicted"/>
<keyword evidence="2" id="KW-1185">Reference proteome</keyword>
<protein>
    <submittedName>
        <fullName evidence="1">Uncharacterized protein</fullName>
    </submittedName>
</protein>
<comment type="caution">
    <text evidence="1">The sequence shown here is derived from an EMBL/GenBank/DDBJ whole genome shotgun (WGS) entry which is preliminary data.</text>
</comment>
<organism evidence="1 2">
    <name type="scientific">Durusdinium trenchii</name>
    <dbReference type="NCBI Taxonomy" id="1381693"/>
    <lineage>
        <taxon>Eukaryota</taxon>
        <taxon>Sar</taxon>
        <taxon>Alveolata</taxon>
        <taxon>Dinophyceae</taxon>
        <taxon>Suessiales</taxon>
        <taxon>Symbiodiniaceae</taxon>
        <taxon>Durusdinium</taxon>
    </lineage>
</organism>
<dbReference type="Proteomes" id="UP001642484">
    <property type="component" value="Unassembled WGS sequence"/>
</dbReference>
<gene>
    <name evidence="1" type="ORF">CCMP2556_LOCUS13953</name>
</gene>
<name>A0ABP0K077_9DINO</name>
<dbReference type="EMBL" id="CAXAMN010007047">
    <property type="protein sequence ID" value="CAK9020160.1"/>
    <property type="molecule type" value="Genomic_DNA"/>
</dbReference>
<reference evidence="1 2" key="1">
    <citation type="submission" date="2024-02" db="EMBL/GenBank/DDBJ databases">
        <authorList>
            <person name="Chen Y."/>
            <person name="Shah S."/>
            <person name="Dougan E. K."/>
            <person name="Thang M."/>
            <person name="Chan C."/>
        </authorList>
    </citation>
    <scope>NUCLEOTIDE SEQUENCE [LARGE SCALE GENOMIC DNA]</scope>
</reference>
<evidence type="ECO:0000313" key="2">
    <source>
        <dbReference type="Proteomes" id="UP001642484"/>
    </source>
</evidence>
<evidence type="ECO:0000313" key="1">
    <source>
        <dbReference type="EMBL" id="CAK9020160.1"/>
    </source>
</evidence>
<accession>A0ABP0K077</accession>
<sequence>MKLLLLPQFFRAFSDQRVTSERRHMQYRVDATVGYQDSSDVTSSVASFGNWRPRASQVHSKLNALGAATRFKEPMPFEMLQAMLYRTFVELAEGTKEASPLPGASALPLSLPRKAVLLLLDAVAPPLPPLGPSGATARHRWWELRARLSLPPNPTITWMELANELDNLLEF</sequence>